<sequence>MPSIISTNTSKAIQSRDTLPPFDHSQDKQRYILPPPSSLPGYHLPLPSLDNKKRYKSPYDDVSTAANTLASFASYEQADDICSEKQVIEAAKILMKISRCIVK</sequence>
<evidence type="ECO:0000313" key="2">
    <source>
        <dbReference type="EMBL" id="EIE83699.1"/>
    </source>
</evidence>
<dbReference type="RefSeq" id="XP_067519095.1">
    <property type="nucleotide sequence ID" value="XM_067662994.1"/>
</dbReference>
<dbReference type="AlphaFoldDB" id="I1C5G9"/>
<feature type="region of interest" description="Disordered" evidence="1">
    <location>
        <begin position="1"/>
        <end position="29"/>
    </location>
</feature>
<name>I1C5G9_RHIO9</name>
<keyword evidence="3" id="KW-1185">Reference proteome</keyword>
<protein>
    <submittedName>
        <fullName evidence="2">Uncharacterized protein</fullName>
    </submittedName>
</protein>
<dbReference type="OrthoDB" id="2152896at2759"/>
<dbReference type="InParanoid" id="I1C5G9"/>
<accession>I1C5G9</accession>
<dbReference type="GeneID" id="93615375"/>
<evidence type="ECO:0000256" key="1">
    <source>
        <dbReference type="SAM" id="MobiDB-lite"/>
    </source>
</evidence>
<dbReference type="EMBL" id="CH476737">
    <property type="protein sequence ID" value="EIE83699.1"/>
    <property type="molecule type" value="Genomic_DNA"/>
</dbReference>
<organism evidence="2 3">
    <name type="scientific">Rhizopus delemar (strain RA 99-880 / ATCC MYA-4621 / FGSC 9543 / NRRL 43880)</name>
    <name type="common">Mucormycosis agent</name>
    <name type="synonym">Rhizopus arrhizus var. delemar</name>
    <dbReference type="NCBI Taxonomy" id="246409"/>
    <lineage>
        <taxon>Eukaryota</taxon>
        <taxon>Fungi</taxon>
        <taxon>Fungi incertae sedis</taxon>
        <taxon>Mucoromycota</taxon>
        <taxon>Mucoromycotina</taxon>
        <taxon>Mucoromycetes</taxon>
        <taxon>Mucorales</taxon>
        <taxon>Mucorineae</taxon>
        <taxon>Rhizopodaceae</taxon>
        <taxon>Rhizopus</taxon>
    </lineage>
</organism>
<dbReference type="VEuPathDB" id="FungiDB:RO3G_08404"/>
<evidence type="ECO:0000313" key="3">
    <source>
        <dbReference type="Proteomes" id="UP000009138"/>
    </source>
</evidence>
<reference evidence="2 3" key="1">
    <citation type="journal article" date="2009" name="PLoS Genet.">
        <title>Genomic analysis of the basal lineage fungus Rhizopus oryzae reveals a whole-genome duplication.</title>
        <authorList>
            <person name="Ma L.-J."/>
            <person name="Ibrahim A.S."/>
            <person name="Skory C."/>
            <person name="Grabherr M.G."/>
            <person name="Burger G."/>
            <person name="Butler M."/>
            <person name="Elias M."/>
            <person name="Idnurm A."/>
            <person name="Lang B.F."/>
            <person name="Sone T."/>
            <person name="Abe A."/>
            <person name="Calvo S.E."/>
            <person name="Corrochano L.M."/>
            <person name="Engels R."/>
            <person name="Fu J."/>
            <person name="Hansberg W."/>
            <person name="Kim J.-M."/>
            <person name="Kodira C.D."/>
            <person name="Koehrsen M.J."/>
            <person name="Liu B."/>
            <person name="Miranda-Saavedra D."/>
            <person name="O'Leary S."/>
            <person name="Ortiz-Castellanos L."/>
            <person name="Poulter R."/>
            <person name="Rodriguez-Romero J."/>
            <person name="Ruiz-Herrera J."/>
            <person name="Shen Y.-Q."/>
            <person name="Zeng Q."/>
            <person name="Galagan J."/>
            <person name="Birren B.W."/>
            <person name="Cuomo C.A."/>
            <person name="Wickes B.L."/>
        </authorList>
    </citation>
    <scope>NUCLEOTIDE SEQUENCE [LARGE SCALE GENOMIC DNA]</scope>
    <source>
        <strain evidence="3">RA 99-880 / ATCC MYA-4621 / FGSC 9543 / NRRL 43880</strain>
    </source>
</reference>
<feature type="compositionally biased region" description="Polar residues" evidence="1">
    <location>
        <begin position="1"/>
        <end position="17"/>
    </location>
</feature>
<gene>
    <name evidence="2" type="ORF">RO3G_08404</name>
</gene>
<proteinExistence type="predicted"/>
<dbReference type="Proteomes" id="UP000009138">
    <property type="component" value="Unassembled WGS sequence"/>
</dbReference>